<comment type="caution">
    <text evidence="2">The sequence shown here is derived from an EMBL/GenBank/DDBJ whole genome shotgun (WGS) entry which is preliminary data.</text>
</comment>
<evidence type="ECO:0008006" key="4">
    <source>
        <dbReference type="Google" id="ProtNLM"/>
    </source>
</evidence>
<organism evidence="2 3">
    <name type="scientific">Neokomagataea anthophila</name>
    <dbReference type="NCBI Taxonomy" id="2826925"/>
    <lineage>
        <taxon>Bacteria</taxon>
        <taxon>Pseudomonadati</taxon>
        <taxon>Pseudomonadota</taxon>
        <taxon>Alphaproteobacteria</taxon>
        <taxon>Acetobacterales</taxon>
        <taxon>Acetobacteraceae</taxon>
        <taxon>Neokomagataea</taxon>
    </lineage>
</organism>
<feature type="region of interest" description="Disordered" evidence="1">
    <location>
        <begin position="159"/>
        <end position="190"/>
    </location>
</feature>
<keyword evidence="3" id="KW-1185">Reference proteome</keyword>
<dbReference type="RefSeq" id="WP_211681430.1">
    <property type="nucleotide sequence ID" value="NZ_JAGRQH010000003.1"/>
</dbReference>
<accession>A0ABS5E740</accession>
<evidence type="ECO:0000256" key="1">
    <source>
        <dbReference type="SAM" id="MobiDB-lite"/>
    </source>
</evidence>
<evidence type="ECO:0000313" key="2">
    <source>
        <dbReference type="EMBL" id="MBR0559721.1"/>
    </source>
</evidence>
<dbReference type="PROSITE" id="PS51257">
    <property type="entry name" value="PROKAR_LIPOPROTEIN"/>
    <property type="match status" value="1"/>
</dbReference>
<sequence>MRRAALLAVPLVLSGCSGLGKYFHDTLFWPGYNPNQPQGNSENLLRVRGESVTPPALLPTVGNIWPAAPRPLPTLQDAANPNSNFNRTLANPKTYLGDDSFNAATLPSDHSLGTQIKSGSSLSIGENASIHDGVSADQSHLPVLPTSVPDAAKNYLKHSSSRSITIPNGNGTSTIINSDGSTRTIKDSTR</sequence>
<feature type="compositionally biased region" description="Polar residues" evidence="1">
    <location>
        <begin position="161"/>
        <end position="183"/>
    </location>
</feature>
<reference evidence="2 3" key="1">
    <citation type="submission" date="2021-04" db="EMBL/GenBank/DDBJ databases">
        <title>The complete genome sequence of Neokomagataea sp. TBRC 2177.</title>
        <authorList>
            <person name="Charoenyingcharoen P."/>
            <person name="Yukphan P."/>
        </authorList>
    </citation>
    <scope>NUCLEOTIDE SEQUENCE [LARGE SCALE GENOMIC DNA]</scope>
    <source>
        <strain evidence="2 3">TBRC 2177</strain>
    </source>
</reference>
<name>A0ABS5E740_9PROT</name>
<protein>
    <recommendedName>
        <fullName evidence="4">DUF3035 domain-containing protein</fullName>
    </recommendedName>
</protein>
<proteinExistence type="predicted"/>
<gene>
    <name evidence="2" type="ORF">KB213_06595</name>
</gene>
<evidence type="ECO:0000313" key="3">
    <source>
        <dbReference type="Proteomes" id="UP000677812"/>
    </source>
</evidence>
<dbReference type="EMBL" id="JAGRQH010000003">
    <property type="protein sequence ID" value="MBR0559721.1"/>
    <property type="molecule type" value="Genomic_DNA"/>
</dbReference>
<dbReference type="Proteomes" id="UP000677812">
    <property type="component" value="Unassembled WGS sequence"/>
</dbReference>